<protein>
    <submittedName>
        <fullName evidence="1">Uncharacterized protein</fullName>
    </submittedName>
</protein>
<evidence type="ECO:0000313" key="1">
    <source>
        <dbReference type="EMBL" id="SVC84221.1"/>
    </source>
</evidence>
<organism evidence="1">
    <name type="scientific">marine metagenome</name>
    <dbReference type="NCBI Taxonomy" id="408172"/>
    <lineage>
        <taxon>unclassified sequences</taxon>
        <taxon>metagenomes</taxon>
        <taxon>ecological metagenomes</taxon>
    </lineage>
</organism>
<proteinExistence type="predicted"/>
<sequence>MRSDLDIRAVPERLIAPLALAFVFLLSSGLIAGEGLSEADFRRLHKELQVSGKDPWRTIPWKISLLDAQRAAVSEKKPIFIWAMDGHPLGCT</sequence>
<reference evidence="1" key="1">
    <citation type="submission" date="2018-05" db="EMBL/GenBank/DDBJ databases">
        <authorList>
            <person name="Lanie J.A."/>
            <person name="Ng W.-L."/>
            <person name="Kazmierczak K.M."/>
            <person name="Andrzejewski T.M."/>
            <person name="Davidsen T.M."/>
            <person name="Wayne K.J."/>
            <person name="Tettelin H."/>
            <person name="Glass J.I."/>
            <person name="Rusch D."/>
            <person name="Podicherti R."/>
            <person name="Tsui H.-C.T."/>
            <person name="Winkler M.E."/>
        </authorList>
    </citation>
    <scope>NUCLEOTIDE SEQUENCE</scope>
</reference>
<accession>A0A382QIY2</accession>
<dbReference type="EMBL" id="UINC01114128">
    <property type="protein sequence ID" value="SVC84221.1"/>
    <property type="molecule type" value="Genomic_DNA"/>
</dbReference>
<name>A0A382QIY2_9ZZZZ</name>
<gene>
    <name evidence="1" type="ORF">METZ01_LOCUS337075</name>
</gene>
<dbReference type="AlphaFoldDB" id="A0A382QIY2"/>